<feature type="non-terminal residue" evidence="5">
    <location>
        <position position="1"/>
    </location>
</feature>
<dbReference type="SUPFAM" id="SSF53474">
    <property type="entry name" value="alpha/beta-Hydrolases"/>
    <property type="match status" value="1"/>
</dbReference>
<dbReference type="OrthoDB" id="408631at2759"/>
<dbReference type="EC" id="3.1.1.-" evidence="3"/>
<keyword evidence="2 3" id="KW-0378">Hydrolase</keyword>
<protein>
    <recommendedName>
        <fullName evidence="3">Carboxylic ester hydrolase</fullName>
        <ecNumber evidence="3">3.1.1.-</ecNumber>
    </recommendedName>
</protein>
<dbReference type="InterPro" id="IPR002018">
    <property type="entry name" value="CarbesteraseB"/>
</dbReference>
<evidence type="ECO:0000256" key="3">
    <source>
        <dbReference type="RuleBase" id="RU361235"/>
    </source>
</evidence>
<reference evidence="5" key="1">
    <citation type="submission" date="2020-01" db="EMBL/GenBank/DDBJ databases">
        <authorList>
            <consortium name="DOE Joint Genome Institute"/>
            <person name="Haridas S."/>
            <person name="Albert R."/>
            <person name="Binder M."/>
            <person name="Bloem J."/>
            <person name="Labutti K."/>
            <person name="Salamov A."/>
            <person name="Andreopoulos B."/>
            <person name="Baker S.E."/>
            <person name="Barry K."/>
            <person name="Bills G."/>
            <person name="Bluhm B.H."/>
            <person name="Cannon C."/>
            <person name="Castanera R."/>
            <person name="Culley D.E."/>
            <person name="Daum C."/>
            <person name="Ezra D."/>
            <person name="Gonzalez J.B."/>
            <person name="Henrissat B."/>
            <person name="Kuo A."/>
            <person name="Liang C."/>
            <person name="Lipzen A."/>
            <person name="Lutzoni F."/>
            <person name="Magnuson J."/>
            <person name="Mondo S."/>
            <person name="Nolan M."/>
            <person name="Ohm R."/>
            <person name="Pangilinan J."/>
            <person name="Park H.-J."/>
            <person name="Ramirez L."/>
            <person name="Alfaro M."/>
            <person name="Sun H."/>
            <person name="Tritt A."/>
            <person name="Yoshinaga Y."/>
            <person name="Zwiers L.-H."/>
            <person name="Turgeon B.G."/>
            <person name="Goodwin S.B."/>
            <person name="Spatafora J.W."/>
            <person name="Crous P.W."/>
            <person name="Grigoriev I.V."/>
        </authorList>
    </citation>
    <scope>NUCLEOTIDE SEQUENCE</scope>
    <source>
        <strain evidence="5">CBS 394.84</strain>
    </source>
</reference>
<dbReference type="PANTHER" id="PTHR43918:SF4">
    <property type="entry name" value="CARBOXYLIC ESTER HYDROLASE"/>
    <property type="match status" value="1"/>
</dbReference>
<dbReference type="GO" id="GO:0052689">
    <property type="term" value="F:carboxylic ester hydrolase activity"/>
    <property type="evidence" value="ECO:0007669"/>
    <property type="project" value="TreeGrafter"/>
</dbReference>
<feature type="domain" description="Carboxylesterase type B" evidence="4">
    <location>
        <begin position="1"/>
        <end position="301"/>
    </location>
</feature>
<dbReference type="RefSeq" id="XP_040790597.1">
    <property type="nucleotide sequence ID" value="XM_040928370.1"/>
</dbReference>
<dbReference type="EMBL" id="ML976615">
    <property type="protein sequence ID" value="KAF1848034.1"/>
    <property type="molecule type" value="Genomic_DNA"/>
</dbReference>
<dbReference type="AlphaFoldDB" id="A0A9P4GMQ1"/>
<sequence>VFGFPSSPELPLTGHNLGFLDQRFALDWVQRNIHAFGGDPSKVTLFGESAGAFSIDSLLTSYPKGSSPPFRAAILQSGQFSYRAPSPSSIPAWYNLTTQLGCPGTYSSNLTCVRAANATAIKNIVDMNSLIFSPVADNVTLVTNPAARRLSGDIAFVPVLGGNNAQEGRVFTMGQTNASTFLKKTFGDAVVAFLPAIEAAYPIGSKGIYNGNDQSAQIVTDFIYQCPAALWADATTSIGIPAWRYYFNASFTNTQAVPNLGVYHVSEIPLVFRTYSQVNATTQEHALAQFIQGAWARFAKNPLAGPGWNKIGTGGEGTILYGSSDQIRGGLLRGQNASVAHGDWNLGVLGNVGSVMGSGVTVLPQSDLDFRCSLWKPLFKSFVGAEGMPPSL</sequence>
<proteinExistence type="inferred from homology"/>
<dbReference type="Pfam" id="PF00135">
    <property type="entry name" value="COesterase"/>
    <property type="match status" value="1"/>
</dbReference>
<evidence type="ECO:0000256" key="2">
    <source>
        <dbReference type="ARBA" id="ARBA00022801"/>
    </source>
</evidence>
<evidence type="ECO:0000259" key="4">
    <source>
        <dbReference type="Pfam" id="PF00135"/>
    </source>
</evidence>
<dbReference type="InterPro" id="IPR029058">
    <property type="entry name" value="AB_hydrolase_fold"/>
</dbReference>
<name>A0A9P4GMQ1_9PLEO</name>
<evidence type="ECO:0000256" key="1">
    <source>
        <dbReference type="ARBA" id="ARBA00005964"/>
    </source>
</evidence>
<dbReference type="InterPro" id="IPR019826">
    <property type="entry name" value="Carboxylesterase_B_AS"/>
</dbReference>
<dbReference type="PROSITE" id="PS00122">
    <property type="entry name" value="CARBOXYLESTERASE_B_1"/>
    <property type="match status" value="1"/>
</dbReference>
<keyword evidence="6" id="KW-1185">Reference proteome</keyword>
<dbReference type="Gene3D" id="3.40.50.1820">
    <property type="entry name" value="alpha/beta hydrolase"/>
    <property type="match status" value="1"/>
</dbReference>
<evidence type="ECO:0000313" key="5">
    <source>
        <dbReference type="EMBL" id="KAF1848034.1"/>
    </source>
</evidence>
<dbReference type="InterPro" id="IPR050654">
    <property type="entry name" value="AChE-related_enzymes"/>
</dbReference>
<comment type="caution">
    <text evidence="5">The sequence shown here is derived from an EMBL/GenBank/DDBJ whole genome shotgun (WGS) entry which is preliminary data.</text>
</comment>
<dbReference type="GeneID" id="63845623"/>
<dbReference type="PANTHER" id="PTHR43918">
    <property type="entry name" value="ACETYLCHOLINESTERASE"/>
    <property type="match status" value="1"/>
</dbReference>
<gene>
    <name evidence="5" type="ORF">K460DRAFT_279959</name>
</gene>
<dbReference type="Proteomes" id="UP000800039">
    <property type="component" value="Unassembled WGS sequence"/>
</dbReference>
<evidence type="ECO:0000313" key="6">
    <source>
        <dbReference type="Proteomes" id="UP000800039"/>
    </source>
</evidence>
<accession>A0A9P4GMQ1</accession>
<organism evidence="5 6">
    <name type="scientific">Cucurbitaria berberidis CBS 394.84</name>
    <dbReference type="NCBI Taxonomy" id="1168544"/>
    <lineage>
        <taxon>Eukaryota</taxon>
        <taxon>Fungi</taxon>
        <taxon>Dikarya</taxon>
        <taxon>Ascomycota</taxon>
        <taxon>Pezizomycotina</taxon>
        <taxon>Dothideomycetes</taxon>
        <taxon>Pleosporomycetidae</taxon>
        <taxon>Pleosporales</taxon>
        <taxon>Pleosporineae</taxon>
        <taxon>Cucurbitariaceae</taxon>
        <taxon>Cucurbitaria</taxon>
    </lineage>
</organism>
<comment type="similarity">
    <text evidence="1 3">Belongs to the type-B carboxylesterase/lipase family.</text>
</comment>